<dbReference type="InterPro" id="IPR028939">
    <property type="entry name" value="P5C_Rdtase_cat_N"/>
</dbReference>
<evidence type="ECO:0000259" key="2">
    <source>
        <dbReference type="Pfam" id="PF03807"/>
    </source>
</evidence>
<dbReference type="PANTHER" id="PTHR14239:SF10">
    <property type="entry name" value="REDUCTASE"/>
    <property type="match status" value="1"/>
</dbReference>
<dbReference type="AlphaFoldDB" id="A0A9X3PDA6"/>
<gene>
    <name evidence="3" type="ORF">O1R50_12675</name>
</gene>
<dbReference type="GO" id="GO:0016491">
    <property type="term" value="F:oxidoreductase activity"/>
    <property type="evidence" value="ECO:0007669"/>
    <property type="project" value="UniProtKB-KW"/>
</dbReference>
<evidence type="ECO:0000256" key="1">
    <source>
        <dbReference type="ARBA" id="ARBA00023002"/>
    </source>
</evidence>
<dbReference type="InterPro" id="IPR036291">
    <property type="entry name" value="NAD(P)-bd_dom_sf"/>
</dbReference>
<dbReference type="RefSeq" id="WP_270110428.1">
    <property type="nucleotide sequence ID" value="NZ_JAPZVP010000009.1"/>
</dbReference>
<reference evidence="3" key="1">
    <citation type="submission" date="2022-12" db="EMBL/GenBank/DDBJ databases">
        <title>Gycomyces niveus sp.nov.,a novel actinomycete isolated from soil in Shouguan.</title>
        <authorList>
            <person name="Yang X."/>
        </authorList>
    </citation>
    <scope>NUCLEOTIDE SEQUENCE</scope>
    <source>
        <strain evidence="3">NEAU-A15</strain>
    </source>
</reference>
<keyword evidence="4" id="KW-1185">Reference proteome</keyword>
<dbReference type="Gene3D" id="3.40.50.720">
    <property type="entry name" value="NAD(P)-binding Rossmann-like Domain"/>
    <property type="match status" value="1"/>
</dbReference>
<feature type="domain" description="Pyrroline-5-carboxylate reductase catalytic N-terminal" evidence="2">
    <location>
        <begin position="4"/>
        <end position="92"/>
    </location>
</feature>
<evidence type="ECO:0000313" key="3">
    <source>
        <dbReference type="EMBL" id="MDA1360484.1"/>
    </source>
</evidence>
<dbReference type="Proteomes" id="UP001146067">
    <property type="component" value="Unassembled WGS sequence"/>
</dbReference>
<name>A0A9X3PDA6_9ACTN</name>
<dbReference type="EMBL" id="JAPZVP010000009">
    <property type="protein sequence ID" value="MDA1360484.1"/>
    <property type="molecule type" value="Genomic_DNA"/>
</dbReference>
<dbReference type="PANTHER" id="PTHR14239">
    <property type="entry name" value="DUDULIN-RELATED"/>
    <property type="match status" value="1"/>
</dbReference>
<proteinExistence type="predicted"/>
<organism evidence="3 4">
    <name type="scientific">Glycomyces luteolus</name>
    <dbReference type="NCBI Taxonomy" id="2670330"/>
    <lineage>
        <taxon>Bacteria</taxon>
        <taxon>Bacillati</taxon>
        <taxon>Actinomycetota</taxon>
        <taxon>Actinomycetes</taxon>
        <taxon>Glycomycetales</taxon>
        <taxon>Glycomycetaceae</taxon>
        <taxon>Glycomyces</taxon>
    </lineage>
</organism>
<sequence>MSIIGFIGSGNIGGTIARLAVAAGHEVVLSNRRGPDSLAGLVAELGPKARAATPAEAAAAGDFVIVTVPLHAYKSVPVEELRGKVVIDTNNYYPQRDGKIAELDDESTTTSELLQAHLPESSVVKGFNNIYFKHIAELARPSGDAQRSVLAIAGDDEAAKKTVADFIDSIGWDAYDVGPLAEGWRFQRDTPAYGGVYFAEKPTDGGFDVPGRQATAADIEPLLKAAKRYRDM</sequence>
<dbReference type="Pfam" id="PF03807">
    <property type="entry name" value="F420_oxidored"/>
    <property type="match status" value="1"/>
</dbReference>
<protein>
    <submittedName>
        <fullName evidence="3">NADPH-dependent F420 reductase</fullName>
    </submittedName>
</protein>
<accession>A0A9X3PDA6</accession>
<comment type="caution">
    <text evidence="3">The sequence shown here is derived from an EMBL/GenBank/DDBJ whole genome shotgun (WGS) entry which is preliminary data.</text>
</comment>
<dbReference type="SUPFAM" id="SSF51735">
    <property type="entry name" value="NAD(P)-binding Rossmann-fold domains"/>
    <property type="match status" value="1"/>
</dbReference>
<evidence type="ECO:0000313" key="4">
    <source>
        <dbReference type="Proteomes" id="UP001146067"/>
    </source>
</evidence>
<dbReference type="InterPro" id="IPR051267">
    <property type="entry name" value="STEAP_metalloreductase"/>
</dbReference>
<keyword evidence="1" id="KW-0560">Oxidoreductase</keyword>